<dbReference type="Proteomes" id="UP000279994">
    <property type="component" value="Unassembled WGS sequence"/>
</dbReference>
<dbReference type="Gene3D" id="3.20.170.20">
    <property type="entry name" value="Protein of unknown function DUF952"/>
    <property type="match status" value="1"/>
</dbReference>
<sequence length="107" mass="12060">MSARIYHLALARDWAEAQVAGEYAVSTLGRTLAEEGFIHASREEQWRGVRERFYADVTEPLVLLAIDPDRLHAEVREEEVPGSEETFPHLYGPINLDAVVEARTLGQ</sequence>
<dbReference type="SUPFAM" id="SSF56399">
    <property type="entry name" value="ADP-ribosylation"/>
    <property type="match status" value="1"/>
</dbReference>
<dbReference type="EMBL" id="RJSF01000019">
    <property type="protein sequence ID" value="RNM15875.1"/>
    <property type="molecule type" value="Genomic_DNA"/>
</dbReference>
<evidence type="ECO:0000313" key="1">
    <source>
        <dbReference type="EMBL" id="RNM15875.1"/>
    </source>
</evidence>
<dbReference type="PANTHER" id="PTHR34129:SF1">
    <property type="entry name" value="DUF952 DOMAIN-CONTAINING PROTEIN"/>
    <property type="match status" value="1"/>
</dbReference>
<proteinExistence type="predicted"/>
<comment type="caution">
    <text evidence="1">The sequence shown here is derived from an EMBL/GenBank/DDBJ whole genome shotgun (WGS) entry which is preliminary data.</text>
</comment>
<organism evidence="1 2">
    <name type="scientific">Nocardioides pocheonensis</name>
    <dbReference type="NCBI Taxonomy" id="661485"/>
    <lineage>
        <taxon>Bacteria</taxon>
        <taxon>Bacillati</taxon>
        <taxon>Actinomycetota</taxon>
        <taxon>Actinomycetes</taxon>
        <taxon>Propionibacteriales</taxon>
        <taxon>Nocardioidaceae</taxon>
        <taxon>Nocardioides</taxon>
    </lineage>
</organism>
<reference evidence="1 2" key="1">
    <citation type="submission" date="2018-11" db="EMBL/GenBank/DDBJ databases">
        <authorList>
            <person name="Li F."/>
        </authorList>
    </citation>
    <scope>NUCLEOTIDE SEQUENCE [LARGE SCALE GENOMIC DNA]</scope>
    <source>
        <strain evidence="1 2">Gsoil 818</strain>
    </source>
</reference>
<dbReference type="AlphaFoldDB" id="A0A3N0GTS7"/>
<accession>A0A3N0GTS7</accession>
<name>A0A3N0GTS7_9ACTN</name>
<dbReference type="OrthoDB" id="5638018at2"/>
<protein>
    <submittedName>
        <fullName evidence="1">DUF952 domain-containing protein</fullName>
    </submittedName>
</protein>
<dbReference type="PANTHER" id="PTHR34129">
    <property type="entry name" value="BLR1139 PROTEIN"/>
    <property type="match status" value="1"/>
</dbReference>
<gene>
    <name evidence="1" type="ORF">EFL26_06800</name>
</gene>
<evidence type="ECO:0000313" key="2">
    <source>
        <dbReference type="Proteomes" id="UP000279994"/>
    </source>
</evidence>
<dbReference type="InterPro" id="IPR009297">
    <property type="entry name" value="DUF952"/>
</dbReference>
<dbReference type="RefSeq" id="WP_123222127.1">
    <property type="nucleotide sequence ID" value="NZ_RJSF01000019.1"/>
</dbReference>
<keyword evidence="2" id="KW-1185">Reference proteome</keyword>
<dbReference type="Pfam" id="PF06108">
    <property type="entry name" value="DUF952"/>
    <property type="match status" value="1"/>
</dbReference>